<dbReference type="EMBL" id="FZPH01000013">
    <property type="protein sequence ID" value="SNT61998.1"/>
    <property type="molecule type" value="Genomic_DNA"/>
</dbReference>
<keyword evidence="3" id="KW-1185">Reference proteome</keyword>
<dbReference type="InterPro" id="IPR011990">
    <property type="entry name" value="TPR-like_helical_dom_sf"/>
</dbReference>
<dbReference type="SUPFAM" id="SSF48452">
    <property type="entry name" value="TPR-like"/>
    <property type="match status" value="1"/>
</dbReference>
<dbReference type="AlphaFoldDB" id="A0A239P5X0"/>
<feature type="transmembrane region" description="Helical" evidence="1">
    <location>
        <begin position="269"/>
        <end position="288"/>
    </location>
</feature>
<feature type="transmembrane region" description="Helical" evidence="1">
    <location>
        <begin position="294"/>
        <end position="312"/>
    </location>
</feature>
<keyword evidence="1" id="KW-0812">Transmembrane</keyword>
<evidence type="ECO:0000256" key="1">
    <source>
        <dbReference type="SAM" id="Phobius"/>
    </source>
</evidence>
<name>A0A239P5X0_9ACTN</name>
<feature type="transmembrane region" description="Helical" evidence="1">
    <location>
        <begin position="204"/>
        <end position="224"/>
    </location>
</feature>
<feature type="transmembrane region" description="Helical" evidence="1">
    <location>
        <begin position="236"/>
        <end position="257"/>
    </location>
</feature>
<proteinExistence type="predicted"/>
<gene>
    <name evidence="2" type="ORF">SAMN05421812_113266</name>
</gene>
<organism evidence="2 3">
    <name type="scientific">Asanoa hainanensis</name>
    <dbReference type="NCBI Taxonomy" id="560556"/>
    <lineage>
        <taxon>Bacteria</taxon>
        <taxon>Bacillati</taxon>
        <taxon>Actinomycetota</taxon>
        <taxon>Actinomycetes</taxon>
        <taxon>Micromonosporales</taxon>
        <taxon>Micromonosporaceae</taxon>
        <taxon>Asanoa</taxon>
    </lineage>
</organism>
<sequence length="316" mass="32360">MDADPTEGHLRRAELLADLGHFDEAVAELDPQLTAEPDDGVALALLAAIQLAAGRPEPALAAAQRAVAATPGAAAPQVTEAEALIQLRRFKEAAAVAERILDAGPEDPFAQLHGAAILGEARNGQRALDAAWQAVALAPQDAKAHLVLSGIAGRLELKEIAERARDEALRLDPAIASAEGQGQLGRYAVPPPQARDLRPTPATAIGWLALYAGAFTVPVAMLAAVLHQVHPGTSRVVAVLLGLVGLGLVALFATRLPGSPREMLRGDRASTVAGCATVAGPLSVIVYGAIGSPWAVAAALAATAVAAIAVVSRMKF</sequence>
<evidence type="ECO:0000313" key="3">
    <source>
        <dbReference type="Proteomes" id="UP000198362"/>
    </source>
</evidence>
<keyword evidence="1" id="KW-0472">Membrane</keyword>
<reference evidence="2 3" key="1">
    <citation type="submission" date="2017-06" db="EMBL/GenBank/DDBJ databases">
        <authorList>
            <person name="Kim H.J."/>
            <person name="Triplett B.A."/>
        </authorList>
    </citation>
    <scope>NUCLEOTIDE SEQUENCE [LARGE SCALE GENOMIC DNA]</scope>
    <source>
        <strain evidence="2 3">CGMCC 4.5593</strain>
    </source>
</reference>
<dbReference type="Gene3D" id="1.25.40.10">
    <property type="entry name" value="Tetratricopeptide repeat domain"/>
    <property type="match status" value="1"/>
</dbReference>
<keyword evidence="1" id="KW-1133">Transmembrane helix</keyword>
<evidence type="ECO:0000313" key="2">
    <source>
        <dbReference type="EMBL" id="SNT61998.1"/>
    </source>
</evidence>
<protein>
    <submittedName>
        <fullName evidence="2">Uncharacterized protein</fullName>
    </submittedName>
</protein>
<accession>A0A239P5X0</accession>
<dbReference type="Proteomes" id="UP000198362">
    <property type="component" value="Unassembled WGS sequence"/>
</dbReference>